<evidence type="ECO:0000259" key="7">
    <source>
        <dbReference type="Pfam" id="PF03772"/>
    </source>
</evidence>
<dbReference type="GO" id="GO:0005886">
    <property type="term" value="C:plasma membrane"/>
    <property type="evidence" value="ECO:0007669"/>
    <property type="project" value="UniProtKB-SubCell"/>
</dbReference>
<comment type="caution">
    <text evidence="8">The sequence shown here is derived from an EMBL/GenBank/DDBJ whole genome shotgun (WGS) entry which is preliminary data.</text>
</comment>
<evidence type="ECO:0000256" key="4">
    <source>
        <dbReference type="ARBA" id="ARBA00022989"/>
    </source>
</evidence>
<dbReference type="AlphaFoldDB" id="A0A9D9I2J5"/>
<comment type="subcellular location">
    <subcellularLocation>
        <location evidence="1">Cell membrane</location>
        <topology evidence="1">Multi-pass membrane protein</topology>
    </subcellularLocation>
</comment>
<dbReference type="InterPro" id="IPR052159">
    <property type="entry name" value="Competence_DNA_uptake"/>
</dbReference>
<protein>
    <submittedName>
        <fullName evidence="8">ComEC/Rec2 family competence protein</fullName>
    </submittedName>
</protein>
<feature type="transmembrane region" description="Helical" evidence="6">
    <location>
        <begin position="6"/>
        <end position="26"/>
    </location>
</feature>
<feature type="transmembrane region" description="Helical" evidence="6">
    <location>
        <begin position="280"/>
        <end position="302"/>
    </location>
</feature>
<feature type="transmembrane region" description="Helical" evidence="6">
    <location>
        <begin position="135"/>
        <end position="157"/>
    </location>
</feature>
<accession>A0A9D9I2J5</accession>
<proteinExistence type="predicted"/>
<feature type="transmembrane region" description="Helical" evidence="6">
    <location>
        <begin position="91"/>
        <end position="115"/>
    </location>
</feature>
<dbReference type="EMBL" id="JADIME010000016">
    <property type="protein sequence ID" value="MBO8464662.1"/>
    <property type="molecule type" value="Genomic_DNA"/>
</dbReference>
<reference evidence="8" key="1">
    <citation type="submission" date="2020-10" db="EMBL/GenBank/DDBJ databases">
        <authorList>
            <person name="Gilroy R."/>
        </authorList>
    </citation>
    <scope>NUCLEOTIDE SEQUENCE</scope>
    <source>
        <strain evidence="8">10037</strain>
    </source>
</reference>
<evidence type="ECO:0000256" key="6">
    <source>
        <dbReference type="SAM" id="Phobius"/>
    </source>
</evidence>
<feature type="transmembrane region" description="Helical" evidence="6">
    <location>
        <begin position="194"/>
        <end position="211"/>
    </location>
</feature>
<feature type="domain" description="ComEC/Rec2-related protein" evidence="7">
    <location>
        <begin position="70"/>
        <end position="310"/>
    </location>
</feature>
<sequence length="310" mass="33691">MGRDGLGIRIAISIITAAYLAAFIYIRITSGTASPDMAFPLATALYEKCDKAIEHSMPGDTTGAAFAKALFLGDRSGIQWKYKEYFRISGVSHLLALSGMHLSILYAIINAFLAFIPKNRAGNAVKGSATVALLFIYSVMTGMSGSIARAFVMIAIYETAHIFGRKQKPLWVLALSAIIILSLDPSAAMDVGLQLSYCAMIGIFTIFPYLKDLIYTKNRAMKYIWNTIALSIACQISTLPLIMWYFGYFPKYFLVTNLLCVPLSSVILALTIASIGLYALWPAAGIVCGKFLSGSIGLLIWITETVASLP</sequence>
<reference evidence="8" key="2">
    <citation type="journal article" date="2021" name="PeerJ">
        <title>Extensive microbial diversity within the chicken gut microbiome revealed by metagenomics and culture.</title>
        <authorList>
            <person name="Gilroy R."/>
            <person name="Ravi A."/>
            <person name="Getino M."/>
            <person name="Pursley I."/>
            <person name="Horton D.L."/>
            <person name="Alikhan N.F."/>
            <person name="Baker D."/>
            <person name="Gharbi K."/>
            <person name="Hall N."/>
            <person name="Watson M."/>
            <person name="Adriaenssens E.M."/>
            <person name="Foster-Nyarko E."/>
            <person name="Jarju S."/>
            <person name="Secka A."/>
            <person name="Antonio M."/>
            <person name="Oren A."/>
            <person name="Chaudhuri R.R."/>
            <person name="La Ragione R."/>
            <person name="Hildebrand F."/>
            <person name="Pallen M.J."/>
        </authorList>
    </citation>
    <scope>NUCLEOTIDE SEQUENCE</scope>
    <source>
        <strain evidence="8">10037</strain>
    </source>
</reference>
<evidence type="ECO:0000256" key="3">
    <source>
        <dbReference type="ARBA" id="ARBA00022692"/>
    </source>
</evidence>
<dbReference type="PANTHER" id="PTHR30619">
    <property type="entry name" value="DNA INTERNALIZATION/COMPETENCE PROTEIN COMEC/REC2"/>
    <property type="match status" value="1"/>
</dbReference>
<organism evidence="8 9">
    <name type="scientific">Candidatus Merdivivens pullistercoris</name>
    <dbReference type="NCBI Taxonomy" id="2840873"/>
    <lineage>
        <taxon>Bacteria</taxon>
        <taxon>Pseudomonadati</taxon>
        <taxon>Bacteroidota</taxon>
        <taxon>Bacteroidia</taxon>
        <taxon>Bacteroidales</taxon>
        <taxon>Muribaculaceae</taxon>
        <taxon>Muribaculaceae incertae sedis</taxon>
        <taxon>Candidatus Merdivivens</taxon>
    </lineage>
</organism>
<dbReference type="PANTHER" id="PTHR30619:SF1">
    <property type="entry name" value="RECOMBINATION PROTEIN 2"/>
    <property type="match status" value="1"/>
</dbReference>
<feature type="transmembrane region" description="Helical" evidence="6">
    <location>
        <begin position="252"/>
        <end position="273"/>
    </location>
</feature>
<evidence type="ECO:0000256" key="1">
    <source>
        <dbReference type="ARBA" id="ARBA00004651"/>
    </source>
</evidence>
<feature type="transmembrane region" description="Helical" evidence="6">
    <location>
        <begin position="169"/>
        <end position="188"/>
    </location>
</feature>
<dbReference type="InterPro" id="IPR004477">
    <property type="entry name" value="ComEC_N"/>
</dbReference>
<feature type="transmembrane region" description="Helical" evidence="6">
    <location>
        <begin position="223"/>
        <end position="246"/>
    </location>
</feature>
<dbReference type="NCBIfam" id="TIGR00360">
    <property type="entry name" value="ComEC_N-term"/>
    <property type="match status" value="1"/>
</dbReference>
<keyword evidence="2" id="KW-1003">Cell membrane</keyword>
<dbReference type="Proteomes" id="UP000823597">
    <property type="component" value="Unassembled WGS sequence"/>
</dbReference>
<name>A0A9D9I2J5_9BACT</name>
<dbReference type="Pfam" id="PF03772">
    <property type="entry name" value="Competence"/>
    <property type="match status" value="1"/>
</dbReference>
<evidence type="ECO:0000256" key="2">
    <source>
        <dbReference type="ARBA" id="ARBA00022475"/>
    </source>
</evidence>
<evidence type="ECO:0000313" key="9">
    <source>
        <dbReference type="Proteomes" id="UP000823597"/>
    </source>
</evidence>
<gene>
    <name evidence="8" type="ORF">IAB93_01540</name>
</gene>
<evidence type="ECO:0000256" key="5">
    <source>
        <dbReference type="ARBA" id="ARBA00023136"/>
    </source>
</evidence>
<keyword evidence="3 6" id="KW-0812">Transmembrane</keyword>
<keyword evidence="4 6" id="KW-1133">Transmembrane helix</keyword>
<keyword evidence="5 6" id="KW-0472">Membrane</keyword>
<evidence type="ECO:0000313" key="8">
    <source>
        <dbReference type="EMBL" id="MBO8464662.1"/>
    </source>
</evidence>